<accession>A0A7N2LQC3</accession>
<keyword evidence="1" id="KW-0175">Coiled coil</keyword>
<dbReference type="RefSeq" id="XP_030968875.1">
    <property type="nucleotide sequence ID" value="XM_031113015.1"/>
</dbReference>
<feature type="coiled-coil region" evidence="1">
    <location>
        <begin position="121"/>
        <end position="148"/>
    </location>
</feature>
<evidence type="ECO:0000256" key="1">
    <source>
        <dbReference type="SAM" id="Coils"/>
    </source>
</evidence>
<dbReference type="RefSeq" id="XP_030968873.1">
    <property type="nucleotide sequence ID" value="XM_031113013.1"/>
</dbReference>
<organism evidence="2 3">
    <name type="scientific">Quercus lobata</name>
    <name type="common">Valley oak</name>
    <dbReference type="NCBI Taxonomy" id="97700"/>
    <lineage>
        <taxon>Eukaryota</taxon>
        <taxon>Viridiplantae</taxon>
        <taxon>Streptophyta</taxon>
        <taxon>Embryophyta</taxon>
        <taxon>Tracheophyta</taxon>
        <taxon>Spermatophyta</taxon>
        <taxon>Magnoliopsida</taxon>
        <taxon>eudicotyledons</taxon>
        <taxon>Gunneridae</taxon>
        <taxon>Pentapetalae</taxon>
        <taxon>rosids</taxon>
        <taxon>fabids</taxon>
        <taxon>Fagales</taxon>
        <taxon>Fagaceae</taxon>
        <taxon>Quercus</taxon>
    </lineage>
</organism>
<evidence type="ECO:0000313" key="2">
    <source>
        <dbReference type="EnsemblPlants" id="QL05p032487:mrna"/>
    </source>
</evidence>
<reference evidence="2 3" key="1">
    <citation type="journal article" date="2016" name="G3 (Bethesda)">
        <title>First Draft Assembly and Annotation of the Genome of a California Endemic Oak Quercus lobata Nee (Fagaceae).</title>
        <authorList>
            <person name="Sork V.L."/>
            <person name="Fitz-Gibbon S.T."/>
            <person name="Puiu D."/>
            <person name="Crepeau M."/>
            <person name="Gugger P.F."/>
            <person name="Sherman R."/>
            <person name="Stevens K."/>
            <person name="Langley C.H."/>
            <person name="Pellegrini M."/>
            <person name="Salzberg S.L."/>
        </authorList>
    </citation>
    <scope>NUCLEOTIDE SEQUENCE [LARGE SCALE GENOMIC DNA]</scope>
    <source>
        <strain evidence="2 3">cv. SW786</strain>
    </source>
</reference>
<gene>
    <name evidence="2" type="primary">LOC115989343</name>
</gene>
<dbReference type="OMA" id="RDPRANM"/>
<protein>
    <submittedName>
        <fullName evidence="2">Uncharacterized protein</fullName>
    </submittedName>
</protein>
<sequence length="226" mass="25322">MDITSLVLEISSSVDLSRFKNFMTVSKGKSKHNTNDAYRSGNEILWDFIKKFDKLCVKADAMTGKEKQLKLEMNSSSDIKLLTDSKASDSKKIVEPVSCSGGKVCNNSSCKGKGILQAGVVEHLNGRLKILEEETKTMKQDILKALEERRELVNDIYEQFQIIHSHLRIRNQVMEESSYDDTLIANSPKDGRIIGAGITEIFLQEPSMSLVTRDLRAGTLEFQESA</sequence>
<reference evidence="2" key="2">
    <citation type="submission" date="2021-01" db="UniProtKB">
        <authorList>
            <consortium name="EnsemblPlants"/>
        </authorList>
    </citation>
    <scope>IDENTIFICATION</scope>
</reference>
<name>A0A7N2LQC3_QUELO</name>
<dbReference type="Proteomes" id="UP000594261">
    <property type="component" value="Chromosome 5"/>
</dbReference>
<dbReference type="Gramene" id="QL05p032487:mrna">
    <property type="protein sequence ID" value="QL05p032487:mrna"/>
    <property type="gene ID" value="QL05p032487"/>
</dbReference>
<dbReference type="EMBL" id="LRBV02000005">
    <property type="status" value="NOT_ANNOTATED_CDS"/>
    <property type="molecule type" value="Genomic_DNA"/>
</dbReference>
<dbReference type="InParanoid" id="A0A7N2LQC3"/>
<proteinExistence type="predicted"/>
<keyword evidence="3" id="KW-1185">Reference proteome</keyword>
<dbReference type="AlphaFoldDB" id="A0A7N2LQC3"/>
<evidence type="ECO:0000313" key="3">
    <source>
        <dbReference type="Proteomes" id="UP000594261"/>
    </source>
</evidence>
<dbReference type="EnsemblPlants" id="QL05p032487:mrna">
    <property type="protein sequence ID" value="QL05p032487:mrna"/>
    <property type="gene ID" value="QL05p032487"/>
</dbReference>
<dbReference type="GeneID" id="115989343"/>